<sequence length="65" mass="7479">MHDSVAIQSSPVIKSEHLIYKPNDAVWNPIAKLNYCFYHTHSLTGEAQQGVTFWIVEHARELRPC</sequence>
<proteinExistence type="predicted"/>
<dbReference type="EMBL" id="CABR01000145">
    <property type="protein sequence ID" value="CBI11464.1"/>
    <property type="molecule type" value="Genomic_DNA"/>
</dbReference>
<comment type="caution">
    <text evidence="1">The sequence shown here is derived from an EMBL/GenBank/DDBJ whole genome shotgun (WGS) entry which is preliminary data.</text>
</comment>
<dbReference type="AlphaFoldDB" id="E6QW41"/>
<organism evidence="1">
    <name type="scientific">mine drainage metagenome</name>
    <dbReference type="NCBI Taxonomy" id="410659"/>
    <lineage>
        <taxon>unclassified sequences</taxon>
        <taxon>metagenomes</taxon>
        <taxon>ecological metagenomes</taxon>
    </lineage>
</organism>
<evidence type="ECO:0000313" key="1">
    <source>
        <dbReference type="EMBL" id="CBI11464.1"/>
    </source>
</evidence>
<name>E6QW41_9ZZZZ</name>
<protein>
    <submittedName>
        <fullName evidence="1">Uncharacterized protein</fullName>
    </submittedName>
</protein>
<gene>
    <name evidence="1" type="ORF">CARN7_2294</name>
</gene>
<accession>E6QW41</accession>
<reference evidence="1" key="1">
    <citation type="submission" date="2009-10" db="EMBL/GenBank/DDBJ databases">
        <title>Diversity of trophic interactions inside an arsenic-rich microbial ecosystem.</title>
        <authorList>
            <person name="Bertin P.N."/>
            <person name="Heinrich-Salmeron A."/>
            <person name="Pelletier E."/>
            <person name="Goulhen-Chollet F."/>
            <person name="Arsene-Ploetze F."/>
            <person name="Gallien S."/>
            <person name="Calteau A."/>
            <person name="Vallenet D."/>
            <person name="Casiot C."/>
            <person name="Chane-Woon-Ming B."/>
            <person name="Giloteaux L."/>
            <person name="Barakat M."/>
            <person name="Bonnefoy V."/>
            <person name="Bruneel O."/>
            <person name="Chandler M."/>
            <person name="Cleiss J."/>
            <person name="Duran R."/>
            <person name="Elbaz-Poulichet F."/>
            <person name="Fonknechten N."/>
            <person name="Lauga B."/>
            <person name="Mornico D."/>
            <person name="Ortet P."/>
            <person name="Schaeffer C."/>
            <person name="Siguier P."/>
            <person name="Alexander Thil Smith A."/>
            <person name="Van Dorsselaer A."/>
            <person name="Weissenbach J."/>
            <person name="Medigue C."/>
            <person name="Le Paslier D."/>
        </authorList>
    </citation>
    <scope>NUCLEOTIDE SEQUENCE</scope>
</reference>